<evidence type="ECO:0000313" key="1">
    <source>
        <dbReference type="EMBL" id="QBK90673.1"/>
    </source>
</evidence>
<gene>
    <name evidence="1" type="ORF">LCPAC104_01700</name>
</gene>
<reference evidence="1" key="1">
    <citation type="journal article" date="2019" name="MBio">
        <title>Virus Genomes from Deep Sea Sediments Expand the Ocean Megavirome and Support Independent Origins of Viral Gigantism.</title>
        <authorList>
            <person name="Backstrom D."/>
            <person name="Yutin N."/>
            <person name="Jorgensen S.L."/>
            <person name="Dharamshi J."/>
            <person name="Homa F."/>
            <person name="Zaremba-Niedwiedzka K."/>
            <person name="Spang A."/>
            <person name="Wolf Y.I."/>
            <person name="Koonin E.V."/>
            <person name="Ettema T.J."/>
        </authorList>
    </citation>
    <scope>NUCLEOTIDE SEQUENCE</scope>
</reference>
<organism evidence="1">
    <name type="scientific">Pithovirus LCPAC104</name>
    <dbReference type="NCBI Taxonomy" id="2506589"/>
    <lineage>
        <taxon>Viruses</taxon>
        <taxon>Pithoviruses</taxon>
    </lineage>
</organism>
<name>A0A481Z454_9VIRU</name>
<dbReference type="EMBL" id="MK500495">
    <property type="protein sequence ID" value="QBK90673.1"/>
    <property type="molecule type" value="Genomic_DNA"/>
</dbReference>
<proteinExistence type="predicted"/>
<protein>
    <submittedName>
        <fullName evidence="1">Uncharacterized protein</fullName>
    </submittedName>
</protein>
<accession>A0A481Z454</accession>
<sequence length="194" mass="21970">MESEIVKKEVENLIKNGILISNSLELEWDNELAISRVDHISSSFNPDCVDTKKDGVVIWNNKGGFKRIEIRDEKFIHFVPEIHVDFMRSVISYRIPEQKIVDVRNLSESVQYDSLRGELSASCHTVGANVATLYLAIQIANGNKSVIEARRMYGTTIKSTLGDDGRKWFKFYSGKIGVEDISDGSIPGYIFEYT</sequence>